<feature type="region of interest" description="Disordered" evidence="1">
    <location>
        <begin position="1"/>
        <end position="27"/>
    </location>
</feature>
<dbReference type="Proteomes" id="UP000789901">
    <property type="component" value="Unassembled WGS sequence"/>
</dbReference>
<keyword evidence="3" id="KW-1185">Reference proteome</keyword>
<reference evidence="2 3" key="1">
    <citation type="submission" date="2021-06" db="EMBL/GenBank/DDBJ databases">
        <authorList>
            <person name="Kallberg Y."/>
            <person name="Tangrot J."/>
            <person name="Rosling A."/>
        </authorList>
    </citation>
    <scope>NUCLEOTIDE SEQUENCE [LARGE SCALE GENOMIC DNA]</scope>
    <source>
        <strain evidence="2 3">120-4 pot B 10/14</strain>
    </source>
</reference>
<protein>
    <submittedName>
        <fullName evidence="2">13933_t:CDS:1</fullName>
    </submittedName>
</protein>
<gene>
    <name evidence="2" type="ORF">GMARGA_LOCUS26746</name>
</gene>
<accession>A0ABN7W5P1</accession>
<dbReference type="EMBL" id="CAJVQB010031652">
    <property type="protein sequence ID" value="CAG8817209.1"/>
    <property type="molecule type" value="Genomic_DNA"/>
</dbReference>
<name>A0ABN7W5P1_GIGMA</name>
<sequence length="90" mass="9567">LQQTELITDPDQAQIPIPQIGQLPVPDNKVLSPDTEVSTLASESTTISSEETLEGIEIDSNLDIVLATSTIESDSLPKTYSQVVSGSQTP</sequence>
<organism evidence="2 3">
    <name type="scientific">Gigaspora margarita</name>
    <dbReference type="NCBI Taxonomy" id="4874"/>
    <lineage>
        <taxon>Eukaryota</taxon>
        <taxon>Fungi</taxon>
        <taxon>Fungi incertae sedis</taxon>
        <taxon>Mucoromycota</taxon>
        <taxon>Glomeromycotina</taxon>
        <taxon>Glomeromycetes</taxon>
        <taxon>Diversisporales</taxon>
        <taxon>Gigasporaceae</taxon>
        <taxon>Gigaspora</taxon>
    </lineage>
</organism>
<evidence type="ECO:0000313" key="2">
    <source>
        <dbReference type="EMBL" id="CAG8817209.1"/>
    </source>
</evidence>
<evidence type="ECO:0000256" key="1">
    <source>
        <dbReference type="SAM" id="MobiDB-lite"/>
    </source>
</evidence>
<proteinExistence type="predicted"/>
<feature type="non-terminal residue" evidence="2">
    <location>
        <position position="1"/>
    </location>
</feature>
<comment type="caution">
    <text evidence="2">The sequence shown here is derived from an EMBL/GenBank/DDBJ whole genome shotgun (WGS) entry which is preliminary data.</text>
</comment>
<evidence type="ECO:0000313" key="3">
    <source>
        <dbReference type="Proteomes" id="UP000789901"/>
    </source>
</evidence>